<dbReference type="Proteomes" id="UP000333828">
    <property type="component" value="Unassembled WGS sequence"/>
</dbReference>
<dbReference type="EMBL" id="CABPSI010000002">
    <property type="protein sequence ID" value="VVD99638.1"/>
    <property type="molecule type" value="Genomic_DNA"/>
</dbReference>
<feature type="compositionally biased region" description="Polar residues" evidence="1">
    <location>
        <begin position="315"/>
        <end position="324"/>
    </location>
</feature>
<feature type="region of interest" description="Disordered" evidence="1">
    <location>
        <begin position="312"/>
        <end position="333"/>
    </location>
</feature>
<evidence type="ECO:0000256" key="1">
    <source>
        <dbReference type="SAM" id="MobiDB-lite"/>
    </source>
</evidence>
<dbReference type="AlphaFoldDB" id="A0A5E4UKN1"/>
<accession>A0A5E4UKN1</accession>
<gene>
    <name evidence="2" type="ORF">PIN31115_02035</name>
</gene>
<feature type="compositionally biased region" description="Polar residues" evidence="1">
    <location>
        <begin position="55"/>
        <end position="66"/>
    </location>
</feature>
<evidence type="ECO:0000313" key="3">
    <source>
        <dbReference type="Proteomes" id="UP000333828"/>
    </source>
</evidence>
<keyword evidence="3" id="KW-1185">Reference proteome</keyword>
<reference evidence="2 3" key="1">
    <citation type="submission" date="2019-08" db="EMBL/GenBank/DDBJ databases">
        <authorList>
            <person name="Peeters C."/>
        </authorList>
    </citation>
    <scope>NUCLEOTIDE SEQUENCE [LARGE SCALE GENOMIC DNA]</scope>
    <source>
        <strain evidence="2 3">LMG 31115</strain>
    </source>
</reference>
<proteinExistence type="predicted"/>
<name>A0A5E4UKN1_9BURK</name>
<feature type="region of interest" description="Disordered" evidence="1">
    <location>
        <begin position="1"/>
        <end position="68"/>
    </location>
</feature>
<organism evidence="2 3">
    <name type="scientific">Pandoraea iniqua</name>
    <dbReference type="NCBI Taxonomy" id="2508288"/>
    <lineage>
        <taxon>Bacteria</taxon>
        <taxon>Pseudomonadati</taxon>
        <taxon>Pseudomonadota</taxon>
        <taxon>Betaproteobacteria</taxon>
        <taxon>Burkholderiales</taxon>
        <taxon>Burkholderiaceae</taxon>
        <taxon>Pandoraea</taxon>
    </lineage>
</organism>
<evidence type="ECO:0000313" key="2">
    <source>
        <dbReference type="EMBL" id="VVD99638.1"/>
    </source>
</evidence>
<sequence>MTNSVRGMPGPVLPASEPLGRVPGGSDRRAMGRAVFSENFRSASATPTERPKYASNASRPSLNTESGGAGAAVYRKALGGVVASTDMSARTARHLRFADALRLHKLPLPPPSGHAAKWGLATPQSTSAIGKWALAMQDHAHDSTGWIRVPQGRSAAASGTFTKVRVNPVSVGVDGLDRQMDALVTLCTGFRTAMPVSSGGGADRHLKASLRLVGEMVWHTRQALSDAAAEITTQMKALTGVQASAQFPPALCGTETRLRIVREGRDYFLKPAASHSLFSVKQKVARVQAEQLAILVGLPAETPVTLRHLRHTRPSAHSNASSPSRDAHQVERPRGAGFLEDRLALLGDRLRTVNGHMQTLDTLSRPTGARRPAFPDDFTGASAATASGARGDVIHRRVVMSAWDRS</sequence>
<protein>
    <submittedName>
        <fullName evidence="2">Uncharacterized protein</fullName>
    </submittedName>
</protein>